<reference evidence="1" key="1">
    <citation type="submission" date="2022-03" db="EMBL/GenBank/DDBJ databases">
        <authorList>
            <person name="Martin C."/>
        </authorList>
    </citation>
    <scope>NUCLEOTIDE SEQUENCE</scope>
</reference>
<proteinExistence type="predicted"/>
<accession>A0A8J1TCH6</accession>
<dbReference type="Proteomes" id="UP000749559">
    <property type="component" value="Unassembled WGS sequence"/>
</dbReference>
<feature type="non-terminal residue" evidence="1">
    <location>
        <position position="180"/>
    </location>
</feature>
<dbReference type="AlphaFoldDB" id="A0A8J1TCH6"/>
<name>A0A8J1TCH6_OWEFU</name>
<protein>
    <submittedName>
        <fullName evidence="1">Uncharacterized protein</fullName>
    </submittedName>
</protein>
<evidence type="ECO:0000313" key="1">
    <source>
        <dbReference type="EMBL" id="CAH1798916.1"/>
    </source>
</evidence>
<comment type="caution">
    <text evidence="1">The sequence shown here is derived from an EMBL/GenBank/DDBJ whole genome shotgun (WGS) entry which is preliminary data.</text>
</comment>
<dbReference type="OrthoDB" id="7659889at2759"/>
<organism evidence="1 2">
    <name type="scientific">Owenia fusiformis</name>
    <name type="common">Polychaete worm</name>
    <dbReference type="NCBI Taxonomy" id="6347"/>
    <lineage>
        <taxon>Eukaryota</taxon>
        <taxon>Metazoa</taxon>
        <taxon>Spiralia</taxon>
        <taxon>Lophotrochozoa</taxon>
        <taxon>Annelida</taxon>
        <taxon>Polychaeta</taxon>
        <taxon>Sedentaria</taxon>
        <taxon>Canalipalpata</taxon>
        <taxon>Sabellida</taxon>
        <taxon>Oweniida</taxon>
        <taxon>Oweniidae</taxon>
        <taxon>Owenia</taxon>
    </lineage>
</organism>
<evidence type="ECO:0000313" key="2">
    <source>
        <dbReference type="Proteomes" id="UP000749559"/>
    </source>
</evidence>
<gene>
    <name evidence="1" type="ORF">OFUS_LOCUS22989</name>
</gene>
<dbReference type="EMBL" id="CAIIXF020000011">
    <property type="protein sequence ID" value="CAH1798916.1"/>
    <property type="molecule type" value="Genomic_DNA"/>
</dbReference>
<keyword evidence="2" id="KW-1185">Reference proteome</keyword>
<sequence>IKMSESGRKIWVQVKRYDLAVHDEDMEPPTSLSYIETNNDMEPQYIHQLLRQRFRIRDDSLVLKLRNNRGSLVPINSSLLPTQKSVPYILEVVKVYQNNKPQPRNVQRTNYNETLKKKLDSFDDRIEKMEAICPELRIRRDAKLKREMEELDRKLVFLNKRFQQAEPVNWEGMFRKNPMW</sequence>